<dbReference type="AlphaFoldDB" id="A0A8J4Q9I3"/>
<evidence type="ECO:0000313" key="2">
    <source>
        <dbReference type="Proteomes" id="UP000695562"/>
    </source>
</evidence>
<dbReference type="EMBL" id="AJWJ01000030">
    <property type="protein sequence ID" value="KAF2077366.1"/>
    <property type="molecule type" value="Genomic_DNA"/>
</dbReference>
<comment type="caution">
    <text evidence="1">The sequence shown here is derived from an EMBL/GenBank/DDBJ whole genome shotgun (WGS) entry which is preliminary data.</text>
</comment>
<dbReference type="Proteomes" id="UP000695562">
    <property type="component" value="Unassembled WGS sequence"/>
</dbReference>
<accession>A0A8J4Q9I3</accession>
<protein>
    <submittedName>
        <fullName evidence="1">Uncharacterized protein</fullName>
    </submittedName>
</protein>
<evidence type="ECO:0000313" key="1">
    <source>
        <dbReference type="EMBL" id="KAF2077366.1"/>
    </source>
</evidence>
<reference evidence="1" key="1">
    <citation type="submission" date="2020-01" db="EMBL/GenBank/DDBJ databases">
        <title>Development of genomics and gene disruption for Polysphondylium violaceum indicates a role for the polyketide synthase stlB in stalk morphogenesis.</title>
        <authorList>
            <person name="Narita B."/>
            <person name="Kawabe Y."/>
            <person name="Kin K."/>
            <person name="Saito T."/>
            <person name="Gibbs R."/>
            <person name="Kuspa A."/>
            <person name="Muzny D."/>
            <person name="Queller D."/>
            <person name="Richards S."/>
            <person name="Strassman J."/>
            <person name="Sucgang R."/>
            <person name="Worley K."/>
            <person name="Schaap P."/>
        </authorList>
    </citation>
    <scope>NUCLEOTIDE SEQUENCE</scope>
    <source>
        <strain evidence="1">QSvi11</strain>
    </source>
</reference>
<keyword evidence="2" id="KW-1185">Reference proteome</keyword>
<name>A0A8J4Q9I3_9MYCE</name>
<sequence>MMINSNHLTSICRLNSRSVLSLFQSSFILPPSSSFSLVKQHQNLNQRKRFFCTATTTSTTTTTTSNSTISTIKNNDNKIIDNDIEKLIQNAKTNSNNLESFLAFSNIIKELGSNINSKNYSLLLESCLGLIYKYQLYLNNAYKKDPHSLLANLKDNTSGGFEFQSPSIITNQSIIDYSQYLLDRMSKLHINSNNNNKNNSNEHPFIHCQTILKLLNDTLIFYNQQQQQQSSNNSNNQSNNNKLIKLHKELKEIENIFDQIQYKYDKEVEKVLELIQTRYHYEATSKAVPLLQHANNSNLLNLLLENLVLYGNSSFGLLILESYKENFHGIEKDQDGNPLPSDEKLLADLIVFSILSKNSAKVGKYAHQLSAIDPTFTQEKLNLLLSHQDEVFYSLNFYTMKNDPRRHIPTLEKLFDNPLDKKDHIIAQLVLCDLYSIEKRFDKLITQHYFRDTLNFMKNHLDHLEKLNGLLSHFQQSYSIEDILYSILEKKKDLFIEKKLLTEGIEYHFELFYLLKYCIPFADPIKMNHLLSNLLNGSAKLLYTKGKYKNSLDVFKKSLKLFAYSNNLPYQMIMWNNLFLQSQQYSQGIKMIKLMNEKSTSFPWMELMTSREKIEYHSLSFQICFKEIESLFRQNRKNLVSICSELSDSGIVSWDSKKMFNFNTSKVSELIHDVVYMEQVVAKLIHELKPADPLVLHDVLSLMSLAIQQFLKFIKELNSTSDTLLEKQRKSLQELGVLVDDLLL</sequence>
<organism evidence="1 2">
    <name type="scientific">Polysphondylium violaceum</name>
    <dbReference type="NCBI Taxonomy" id="133409"/>
    <lineage>
        <taxon>Eukaryota</taxon>
        <taxon>Amoebozoa</taxon>
        <taxon>Evosea</taxon>
        <taxon>Eumycetozoa</taxon>
        <taxon>Dictyostelia</taxon>
        <taxon>Dictyosteliales</taxon>
        <taxon>Dictyosteliaceae</taxon>
        <taxon>Polysphondylium</taxon>
    </lineage>
</organism>
<gene>
    <name evidence="1" type="ORF">CYY_001294</name>
</gene>
<proteinExistence type="predicted"/>